<name>A0A437K3Z7_9BACI</name>
<dbReference type="RefSeq" id="WP_127742261.1">
    <property type="nucleotide sequence ID" value="NZ_CAJCKN010000031.1"/>
</dbReference>
<organism evidence="3 4">
    <name type="scientific">Niallia taxi</name>
    <dbReference type="NCBI Taxonomy" id="2499688"/>
    <lineage>
        <taxon>Bacteria</taxon>
        <taxon>Bacillati</taxon>
        <taxon>Bacillota</taxon>
        <taxon>Bacilli</taxon>
        <taxon>Bacillales</taxon>
        <taxon>Bacillaceae</taxon>
        <taxon>Niallia</taxon>
    </lineage>
</organism>
<dbReference type="AlphaFoldDB" id="A0A437K3Z7"/>
<reference evidence="3 4" key="1">
    <citation type="submission" date="2019-01" db="EMBL/GenBank/DDBJ databases">
        <title>Bacillus sp. M5HDSG1-1, whole genome shotgun sequence.</title>
        <authorList>
            <person name="Tuo L."/>
        </authorList>
    </citation>
    <scope>NUCLEOTIDE SEQUENCE [LARGE SCALE GENOMIC DNA]</scope>
    <source>
        <strain evidence="3 4">M5HDSG1-1</strain>
    </source>
</reference>
<dbReference type="EMBL" id="RZTZ01000020">
    <property type="protein sequence ID" value="RVT57007.1"/>
    <property type="molecule type" value="Genomic_DNA"/>
</dbReference>
<evidence type="ECO:0000313" key="4">
    <source>
        <dbReference type="Proteomes" id="UP000288024"/>
    </source>
</evidence>
<feature type="transmembrane region" description="Helical" evidence="2">
    <location>
        <begin position="12"/>
        <end position="31"/>
    </location>
</feature>
<gene>
    <name evidence="3" type="ORF">EM808_25730</name>
</gene>
<keyword evidence="2" id="KW-1133">Transmembrane helix</keyword>
<protein>
    <submittedName>
        <fullName evidence="3">Uncharacterized protein</fullName>
    </submittedName>
</protein>
<dbReference type="Proteomes" id="UP000288024">
    <property type="component" value="Unassembled WGS sequence"/>
</dbReference>
<sequence length="215" mass="24281">MNINKAKKSGKGLYIVAFFLILSLVLNGVLYKNLYAKEAVSSNKFNKELKEKETNIKVLQSEIQGLQDEIKSLDPQERKELSKTELEQQEAFKTIANEFITDYLTYSTNTINERREKLTPITTAELLNQVAPESTDNDPSQLSSDPTFSAKVSNVILYISGFDSSTDQTKIIGDVTYKTQGTEGKTTEHSLVEMELIKDKKGQIKVNSYTYYPIN</sequence>
<dbReference type="GeneID" id="87619963"/>
<keyword evidence="2" id="KW-0812">Transmembrane</keyword>
<accession>A0A437K3Z7</accession>
<keyword evidence="1" id="KW-0175">Coiled coil</keyword>
<evidence type="ECO:0000313" key="3">
    <source>
        <dbReference type="EMBL" id="RVT57007.1"/>
    </source>
</evidence>
<keyword evidence="4" id="KW-1185">Reference proteome</keyword>
<proteinExistence type="predicted"/>
<feature type="coiled-coil region" evidence="1">
    <location>
        <begin position="42"/>
        <end position="69"/>
    </location>
</feature>
<comment type="caution">
    <text evidence="3">The sequence shown here is derived from an EMBL/GenBank/DDBJ whole genome shotgun (WGS) entry which is preliminary data.</text>
</comment>
<keyword evidence="2" id="KW-0472">Membrane</keyword>
<evidence type="ECO:0000256" key="2">
    <source>
        <dbReference type="SAM" id="Phobius"/>
    </source>
</evidence>
<evidence type="ECO:0000256" key="1">
    <source>
        <dbReference type="SAM" id="Coils"/>
    </source>
</evidence>